<comment type="subcellular location">
    <subcellularLocation>
        <location evidence="1">Membrane</location>
    </subcellularLocation>
</comment>
<dbReference type="InterPro" id="IPR001129">
    <property type="entry name" value="Membr-assoc_MAPEG"/>
</dbReference>
<dbReference type="PANTHER" id="PTHR35371:SF1">
    <property type="entry name" value="BLR7753 PROTEIN"/>
    <property type="match status" value="1"/>
</dbReference>
<gene>
    <name evidence="5" type="ORF">BQ2448_7616</name>
</gene>
<evidence type="ECO:0000256" key="3">
    <source>
        <dbReference type="ARBA" id="ARBA00022989"/>
    </source>
</evidence>
<dbReference type="InterPro" id="IPR023352">
    <property type="entry name" value="MAPEG-like_dom_sf"/>
</dbReference>
<dbReference type="AlphaFoldDB" id="A0A238FMT0"/>
<keyword evidence="6" id="KW-1185">Reference proteome</keyword>
<dbReference type="Gene3D" id="1.20.120.550">
    <property type="entry name" value="Membrane associated eicosanoid/glutathione metabolism-like domain"/>
    <property type="match status" value="1"/>
</dbReference>
<reference evidence="6" key="1">
    <citation type="submission" date="2016-09" db="EMBL/GenBank/DDBJ databases">
        <authorList>
            <person name="Jeantristanb JTB J.-T."/>
            <person name="Ricardo R."/>
        </authorList>
    </citation>
    <scope>NUCLEOTIDE SEQUENCE [LARGE SCALE GENOMIC DNA]</scope>
</reference>
<sequence>MTYNYSYLVGFPGAWLMVSRTRCYAWPIDGRRECDHNIDPLRRRRRPLLPRCFRLILCSTYELWEINDAVNLGVSARSAHWYAAALTNSSKDLKFFDNRSPRNFLAKVTAIDKQTPDQQKYIRAEAANANDVEAIPLFGLAIVAGNMARLPAETMNRFVFTWYVPQEQRRLGLRALYNVLYIGTNGHKLSFLRSATYLGAILSTFNIFIKAGRVLNGGI</sequence>
<evidence type="ECO:0000256" key="1">
    <source>
        <dbReference type="ARBA" id="ARBA00004370"/>
    </source>
</evidence>
<dbReference type="GO" id="GO:0016020">
    <property type="term" value="C:membrane"/>
    <property type="evidence" value="ECO:0007669"/>
    <property type="project" value="UniProtKB-SubCell"/>
</dbReference>
<organism evidence="5 6">
    <name type="scientific">Microbotryum intermedium</name>
    <dbReference type="NCBI Taxonomy" id="269621"/>
    <lineage>
        <taxon>Eukaryota</taxon>
        <taxon>Fungi</taxon>
        <taxon>Dikarya</taxon>
        <taxon>Basidiomycota</taxon>
        <taxon>Pucciniomycotina</taxon>
        <taxon>Microbotryomycetes</taxon>
        <taxon>Microbotryales</taxon>
        <taxon>Microbotryaceae</taxon>
        <taxon>Microbotryum</taxon>
    </lineage>
</organism>
<dbReference type="Pfam" id="PF01124">
    <property type="entry name" value="MAPEG"/>
    <property type="match status" value="1"/>
</dbReference>
<keyword evidence="2" id="KW-0812">Transmembrane</keyword>
<dbReference type="EMBL" id="FMSP01000023">
    <property type="protein sequence ID" value="SCV74587.1"/>
    <property type="molecule type" value="Genomic_DNA"/>
</dbReference>
<protein>
    <submittedName>
        <fullName evidence="5">BQ2448_7616 protein</fullName>
    </submittedName>
</protein>
<dbReference type="OrthoDB" id="2521892at2759"/>
<dbReference type="PANTHER" id="PTHR35371">
    <property type="entry name" value="INNER MEMBRANE PROTEIN"/>
    <property type="match status" value="1"/>
</dbReference>
<dbReference type="STRING" id="269621.A0A238FMT0"/>
<dbReference type="SUPFAM" id="SSF161084">
    <property type="entry name" value="MAPEG domain-like"/>
    <property type="match status" value="1"/>
</dbReference>
<accession>A0A238FMT0</accession>
<evidence type="ECO:0000256" key="2">
    <source>
        <dbReference type="ARBA" id="ARBA00022692"/>
    </source>
</evidence>
<dbReference type="Proteomes" id="UP000198372">
    <property type="component" value="Unassembled WGS sequence"/>
</dbReference>
<keyword evidence="4" id="KW-0472">Membrane</keyword>
<evidence type="ECO:0000313" key="5">
    <source>
        <dbReference type="EMBL" id="SCV74587.1"/>
    </source>
</evidence>
<evidence type="ECO:0000256" key="4">
    <source>
        <dbReference type="ARBA" id="ARBA00023136"/>
    </source>
</evidence>
<evidence type="ECO:0000313" key="6">
    <source>
        <dbReference type="Proteomes" id="UP000198372"/>
    </source>
</evidence>
<keyword evidence="3" id="KW-1133">Transmembrane helix</keyword>
<name>A0A238FMT0_9BASI</name>
<proteinExistence type="predicted"/>